<reference evidence="2" key="2">
    <citation type="submission" date="2018-08" db="UniProtKB">
        <authorList>
            <consortium name="EnsemblPlants"/>
        </authorList>
    </citation>
    <scope>IDENTIFICATION</scope>
    <source>
        <strain evidence="2">Yugu1</strain>
    </source>
</reference>
<dbReference type="Gramene" id="KQK88851">
    <property type="protein sequence ID" value="KQK88851"/>
    <property type="gene ID" value="SETIT_036912mg"/>
</dbReference>
<feature type="region of interest" description="Disordered" evidence="1">
    <location>
        <begin position="78"/>
        <end position="112"/>
    </location>
</feature>
<dbReference type="InParanoid" id="K4ADF5"/>
<name>K4ADF5_SETIT</name>
<evidence type="ECO:0000313" key="3">
    <source>
        <dbReference type="Proteomes" id="UP000004995"/>
    </source>
</evidence>
<keyword evidence="3" id="KW-1185">Reference proteome</keyword>
<organism evidence="2 3">
    <name type="scientific">Setaria italica</name>
    <name type="common">Foxtail millet</name>
    <name type="synonym">Panicum italicum</name>
    <dbReference type="NCBI Taxonomy" id="4555"/>
    <lineage>
        <taxon>Eukaryota</taxon>
        <taxon>Viridiplantae</taxon>
        <taxon>Streptophyta</taxon>
        <taxon>Embryophyta</taxon>
        <taxon>Tracheophyta</taxon>
        <taxon>Spermatophyta</taxon>
        <taxon>Magnoliopsida</taxon>
        <taxon>Liliopsida</taxon>
        <taxon>Poales</taxon>
        <taxon>Poaceae</taxon>
        <taxon>PACMAD clade</taxon>
        <taxon>Panicoideae</taxon>
        <taxon>Panicodae</taxon>
        <taxon>Paniceae</taxon>
        <taxon>Cenchrinae</taxon>
        <taxon>Setaria</taxon>
    </lineage>
</organism>
<dbReference type="Proteomes" id="UP000004995">
    <property type="component" value="Unassembled WGS sequence"/>
</dbReference>
<dbReference type="HOGENOM" id="CLU_977956_0_0_1"/>
<feature type="compositionally biased region" description="Basic residues" evidence="1">
    <location>
        <begin position="88"/>
        <end position="97"/>
    </location>
</feature>
<reference evidence="3" key="1">
    <citation type="journal article" date="2012" name="Nat. Biotechnol.">
        <title>Reference genome sequence of the model plant Setaria.</title>
        <authorList>
            <person name="Bennetzen J.L."/>
            <person name="Schmutz J."/>
            <person name="Wang H."/>
            <person name="Percifield R."/>
            <person name="Hawkins J."/>
            <person name="Pontaroli A.C."/>
            <person name="Estep M."/>
            <person name="Feng L."/>
            <person name="Vaughn J.N."/>
            <person name="Grimwood J."/>
            <person name="Jenkins J."/>
            <person name="Barry K."/>
            <person name="Lindquist E."/>
            <person name="Hellsten U."/>
            <person name="Deshpande S."/>
            <person name="Wang X."/>
            <person name="Wu X."/>
            <person name="Mitros T."/>
            <person name="Triplett J."/>
            <person name="Yang X."/>
            <person name="Ye C.Y."/>
            <person name="Mauro-Herrera M."/>
            <person name="Wang L."/>
            <person name="Li P."/>
            <person name="Sharma M."/>
            <person name="Sharma R."/>
            <person name="Ronald P.C."/>
            <person name="Panaud O."/>
            <person name="Kellogg E.A."/>
            <person name="Brutnell T.P."/>
            <person name="Doust A.N."/>
            <person name="Tuskan G.A."/>
            <person name="Rokhsar D."/>
            <person name="Devos K.M."/>
        </authorList>
    </citation>
    <scope>NUCLEOTIDE SEQUENCE [LARGE SCALE GENOMIC DNA]</scope>
    <source>
        <strain evidence="3">cv. Yugu1</strain>
    </source>
</reference>
<evidence type="ECO:0000256" key="1">
    <source>
        <dbReference type="SAM" id="MobiDB-lite"/>
    </source>
</evidence>
<dbReference type="EMBL" id="AGNK02005579">
    <property type="status" value="NOT_ANNOTATED_CDS"/>
    <property type="molecule type" value="Genomic_DNA"/>
</dbReference>
<feature type="compositionally biased region" description="Basic residues" evidence="1">
    <location>
        <begin position="169"/>
        <end position="183"/>
    </location>
</feature>
<feature type="region of interest" description="Disordered" evidence="1">
    <location>
        <begin position="169"/>
        <end position="235"/>
    </location>
</feature>
<dbReference type="AlphaFoldDB" id="K4ADF5"/>
<sequence length="285" mass="31499">MDPNSSFTVSKTSGFSCPRSLSHKCSLCLPYTAEELPRSVSRQCSLPFTVAELAQKLCPAMVCSVAVSGSADIGISRQAEAEVPSTRSNRKQMRGSRPRGVGAGTTVHAPESGLTSAYRYGASSTHKIPSQDLVTIVELQRPGRAMRTVLQPPWPLAALSSMVRRGPRWRLARRRPKRGRRARMTPPRGGRGRGGDRAPRRRHATTCTRRGNGRRRGAAGGRRSGGARRPGDRRRGCPRWAPWVPYVYTNTIVRQDRLVRFTTRFICCQSGFHCSDIPGTSLIWF</sequence>
<dbReference type="EnsemblPlants" id="KQK88851">
    <property type="protein sequence ID" value="KQK88851"/>
    <property type="gene ID" value="SETIT_036912mg"/>
</dbReference>
<accession>K4ADF5</accession>
<evidence type="ECO:0000313" key="2">
    <source>
        <dbReference type="EnsemblPlants" id="KQK88851"/>
    </source>
</evidence>
<proteinExistence type="predicted"/>
<protein>
    <submittedName>
        <fullName evidence="2">Uncharacterized protein</fullName>
    </submittedName>
</protein>